<dbReference type="Pfam" id="PF00041">
    <property type="entry name" value="fn3"/>
    <property type="match status" value="1"/>
</dbReference>
<evidence type="ECO:0000259" key="2">
    <source>
        <dbReference type="PROSITE" id="PS50853"/>
    </source>
</evidence>
<dbReference type="Proteomes" id="UP000323664">
    <property type="component" value="Unassembled WGS sequence"/>
</dbReference>
<dbReference type="EMBL" id="RIAS01000015">
    <property type="protein sequence ID" value="KAA8786597.1"/>
    <property type="molecule type" value="Genomic_DNA"/>
</dbReference>
<evidence type="ECO:0000313" key="4">
    <source>
        <dbReference type="Proteomes" id="UP000323664"/>
    </source>
</evidence>
<gene>
    <name evidence="3" type="ORF">EC604_22470</name>
</gene>
<proteinExistence type="predicted"/>
<dbReference type="RefSeq" id="WP_123066301.1">
    <property type="nucleotide sequence ID" value="NZ_RIAS01000015.1"/>
</dbReference>
<keyword evidence="1" id="KW-1133">Transmembrane helix</keyword>
<dbReference type="SUPFAM" id="SSF49265">
    <property type="entry name" value="Fibronectin type III"/>
    <property type="match status" value="2"/>
</dbReference>
<dbReference type="InterPro" id="IPR013783">
    <property type="entry name" value="Ig-like_fold"/>
</dbReference>
<dbReference type="OrthoDB" id="9795486at2"/>
<dbReference type="AlphaFoldDB" id="A0A5M9WY33"/>
<accession>A0A5M9WY33</accession>
<feature type="domain" description="Fibronectin type-III" evidence="2">
    <location>
        <begin position="170"/>
        <end position="255"/>
    </location>
</feature>
<keyword evidence="1" id="KW-0812">Transmembrane</keyword>
<reference evidence="3 4" key="1">
    <citation type="journal article" date="2019" name="J. Ind. Microbiol. Biotechnol.">
        <title>Paenibacillus amylolyticus 27C64 has a diverse set of carbohydrate-active enzymes and complete pectin deconstruction system.</title>
        <authorList>
            <person name="Keggi C."/>
            <person name="Doran-Peterson J."/>
        </authorList>
    </citation>
    <scope>NUCLEOTIDE SEQUENCE [LARGE SCALE GENOMIC DNA]</scope>
    <source>
        <strain evidence="3 4">27C64</strain>
    </source>
</reference>
<organism evidence="3 4">
    <name type="scientific">Paenibacillus amylolyticus</name>
    <dbReference type="NCBI Taxonomy" id="1451"/>
    <lineage>
        <taxon>Bacteria</taxon>
        <taxon>Bacillati</taxon>
        <taxon>Bacillota</taxon>
        <taxon>Bacilli</taxon>
        <taxon>Bacillales</taxon>
        <taxon>Paenibacillaceae</taxon>
        <taxon>Paenibacillus</taxon>
    </lineage>
</organism>
<comment type="caution">
    <text evidence="3">The sequence shown here is derived from an EMBL/GenBank/DDBJ whole genome shotgun (WGS) entry which is preliminary data.</text>
</comment>
<dbReference type="InterPro" id="IPR003961">
    <property type="entry name" value="FN3_dom"/>
</dbReference>
<dbReference type="CDD" id="cd00063">
    <property type="entry name" value="FN3"/>
    <property type="match status" value="3"/>
</dbReference>
<keyword evidence="1" id="KW-0472">Membrane</keyword>
<dbReference type="PANTHER" id="PTHR47135">
    <property type="entry name" value="FIBRONECTIN TYPE III DOMAIN-CONTAINING PROTEIN 7"/>
    <property type="match status" value="1"/>
</dbReference>
<name>A0A5M9WY33_PAEAM</name>
<dbReference type="Gene3D" id="2.60.40.10">
    <property type="entry name" value="Immunoglobulins"/>
    <property type="match status" value="3"/>
</dbReference>
<sequence>MKKISLLTFLFLAIMPVTQIFAYGDGLLYGKTLAYKDVRNYPTIVNQSTQSVDMPKITDGNASTLGGTIYAPSGSPNNALAYVFPVPVTIDAYQVAYSNSSMAIWLLGANNEKLAVISPPVSGSVKTSITPVSGVRAVYFVNTTTGSTILMPYEFEVYGAQEIPDPEKFVINGLKAVPTSGTSMTLSWDAVQSVNLKRYQIYRDNQLLGNVTATSYSVSSLVPGQTYNFKVAPVDVNDKVYTSGSMDYTVPVPDTTPPQVPVGVKITPDRYTASVTADPVPDSDLAGYHVFLDGNRVTSQPVQLPFTLQGLKLDTEYEVEVASIDTSGNISARSSKSKFRTLTLETEPVAVSVTASPFNGGALLSWSPVATAREYKVYNSDGTFIMKTTQTSAKITRLKNGQVHAFYVIASNAIGDSPRSNVVEVKPESSLAPDVSLGYKLKDVADGTSSWFSSFWLLLAFTISIPLSFYVSNRVKGLFES</sequence>
<evidence type="ECO:0000313" key="3">
    <source>
        <dbReference type="EMBL" id="KAA8786597.1"/>
    </source>
</evidence>
<dbReference type="InterPro" id="IPR036116">
    <property type="entry name" value="FN3_sf"/>
</dbReference>
<feature type="domain" description="Fibronectin type-III" evidence="2">
    <location>
        <begin position="347"/>
        <end position="430"/>
    </location>
</feature>
<evidence type="ECO:0000256" key="1">
    <source>
        <dbReference type="SAM" id="Phobius"/>
    </source>
</evidence>
<dbReference type="PROSITE" id="PS50853">
    <property type="entry name" value="FN3"/>
    <property type="match status" value="3"/>
</dbReference>
<feature type="domain" description="Fibronectin type-III" evidence="2">
    <location>
        <begin position="257"/>
        <end position="346"/>
    </location>
</feature>
<feature type="transmembrane region" description="Helical" evidence="1">
    <location>
        <begin position="451"/>
        <end position="471"/>
    </location>
</feature>
<dbReference type="SMART" id="SM00060">
    <property type="entry name" value="FN3"/>
    <property type="match status" value="3"/>
</dbReference>
<protein>
    <submittedName>
        <fullName evidence="3">Fibronectin type III domain-containing protein</fullName>
    </submittedName>
</protein>